<dbReference type="EMBL" id="JBHTBJ010000021">
    <property type="protein sequence ID" value="MFC7277303.1"/>
    <property type="molecule type" value="Genomic_DNA"/>
</dbReference>
<comment type="caution">
    <text evidence="1">The sequence shown here is derived from an EMBL/GenBank/DDBJ whole genome shotgun (WGS) entry which is preliminary data.</text>
</comment>
<dbReference type="Gene3D" id="3.40.50.1820">
    <property type="entry name" value="alpha/beta hydrolase"/>
    <property type="match status" value="1"/>
</dbReference>
<accession>A0ABW2HYM8</accession>
<dbReference type="RefSeq" id="WP_378972702.1">
    <property type="nucleotide sequence ID" value="NZ_JBHTBJ010000021.1"/>
</dbReference>
<reference evidence="2" key="1">
    <citation type="journal article" date="2019" name="Int. J. Syst. Evol. Microbiol.">
        <title>The Global Catalogue of Microorganisms (GCM) 10K type strain sequencing project: providing services to taxonomists for standard genome sequencing and annotation.</title>
        <authorList>
            <consortium name="The Broad Institute Genomics Platform"/>
            <consortium name="The Broad Institute Genome Sequencing Center for Infectious Disease"/>
            <person name="Wu L."/>
            <person name="Ma J."/>
        </authorList>
    </citation>
    <scope>NUCLEOTIDE SEQUENCE [LARGE SCALE GENOMIC DNA]</scope>
    <source>
        <strain evidence="2">XZYJT-10</strain>
    </source>
</reference>
<dbReference type="InterPro" id="IPR029058">
    <property type="entry name" value="AB_hydrolase_fold"/>
</dbReference>
<evidence type="ECO:0000313" key="1">
    <source>
        <dbReference type="EMBL" id="MFC7277303.1"/>
    </source>
</evidence>
<organism evidence="1 2">
    <name type="scientific">Paractinoplanes rhizophilus</name>
    <dbReference type="NCBI Taxonomy" id="1416877"/>
    <lineage>
        <taxon>Bacteria</taxon>
        <taxon>Bacillati</taxon>
        <taxon>Actinomycetota</taxon>
        <taxon>Actinomycetes</taxon>
        <taxon>Micromonosporales</taxon>
        <taxon>Micromonosporaceae</taxon>
        <taxon>Paractinoplanes</taxon>
    </lineage>
</organism>
<name>A0ABW2HYM8_9ACTN</name>
<sequence length="46" mass="4893">MDPWLRRWKPSSLARVRLVALPPAGGGARLYQPLAALLPGGVGLIT</sequence>
<keyword evidence="2" id="KW-1185">Reference proteome</keyword>
<protein>
    <submittedName>
        <fullName evidence="1">Uncharacterized protein</fullName>
    </submittedName>
</protein>
<proteinExistence type="predicted"/>
<dbReference type="Proteomes" id="UP001596548">
    <property type="component" value="Unassembled WGS sequence"/>
</dbReference>
<gene>
    <name evidence="1" type="ORF">ACFQS1_25200</name>
</gene>
<evidence type="ECO:0000313" key="2">
    <source>
        <dbReference type="Proteomes" id="UP001596548"/>
    </source>
</evidence>